<accession>A0ABZ2NKM6</accession>
<evidence type="ECO:0000313" key="1">
    <source>
        <dbReference type="EMBL" id="WXB98382.1"/>
    </source>
</evidence>
<organism evidence="1 2">
    <name type="scientific">Metabacillus sediminis</name>
    <dbReference type="NCBI Taxonomy" id="3117746"/>
    <lineage>
        <taxon>Bacteria</taxon>
        <taxon>Bacillati</taxon>
        <taxon>Bacillota</taxon>
        <taxon>Bacilli</taxon>
        <taxon>Bacillales</taxon>
        <taxon>Bacillaceae</taxon>
        <taxon>Metabacillus</taxon>
    </lineage>
</organism>
<dbReference type="Proteomes" id="UP001377337">
    <property type="component" value="Chromosome"/>
</dbReference>
<evidence type="ECO:0008006" key="3">
    <source>
        <dbReference type="Google" id="ProtNLM"/>
    </source>
</evidence>
<dbReference type="SUPFAM" id="SSF57938">
    <property type="entry name" value="DnaJ/Hsp40 cysteine-rich domain"/>
    <property type="match status" value="1"/>
</dbReference>
<reference evidence="1 2" key="1">
    <citation type="submission" date="2024-02" db="EMBL/GenBank/DDBJ databases">
        <title>Seven novel Bacillus-like species.</title>
        <authorList>
            <person name="Liu G."/>
        </authorList>
    </citation>
    <scope>NUCLEOTIDE SEQUENCE [LARGE SCALE GENOMIC DNA]</scope>
    <source>
        <strain evidence="1 2">FJAT-52054</strain>
    </source>
</reference>
<dbReference type="RefSeq" id="WP_269449399.1">
    <property type="nucleotide sequence ID" value="NZ_CP147407.1"/>
</dbReference>
<protein>
    <recommendedName>
        <fullName evidence="3">Molecular chaperone DnaJ</fullName>
    </recommendedName>
</protein>
<keyword evidence="2" id="KW-1185">Reference proteome</keyword>
<proteinExistence type="predicted"/>
<dbReference type="Gene3D" id="6.20.20.10">
    <property type="match status" value="1"/>
</dbReference>
<dbReference type="InterPro" id="IPR036410">
    <property type="entry name" value="HSP_DnaJ_Cys-rich_dom_sf"/>
</dbReference>
<dbReference type="EMBL" id="CP147407">
    <property type="protein sequence ID" value="WXB98382.1"/>
    <property type="molecule type" value="Genomic_DNA"/>
</dbReference>
<evidence type="ECO:0000313" key="2">
    <source>
        <dbReference type="Proteomes" id="UP001377337"/>
    </source>
</evidence>
<gene>
    <name evidence="1" type="ORF">WCV65_07890</name>
</gene>
<name>A0ABZ2NKM6_9BACI</name>
<sequence>MALVIICKTCSGSGKQKRISFFPLNTKCSSCNGTGKQAAATFKD</sequence>